<keyword evidence="7 9" id="KW-0472">Membrane</keyword>
<keyword evidence="3 9" id="KW-0997">Cell inner membrane</keyword>
<reference evidence="12" key="1">
    <citation type="submission" date="2016-10" db="EMBL/GenBank/DDBJ databases">
        <authorList>
            <person name="Varghese N."/>
            <person name="Submissions S."/>
        </authorList>
    </citation>
    <scope>NUCLEOTIDE SEQUENCE [LARGE SCALE GENOMIC DNA]</scope>
    <source>
        <strain evidence="12">CCTCC 2012022</strain>
    </source>
</reference>
<dbReference type="InterPro" id="IPR034746">
    <property type="entry name" value="POTRA"/>
</dbReference>
<evidence type="ECO:0000256" key="7">
    <source>
        <dbReference type="ARBA" id="ARBA00023136"/>
    </source>
</evidence>
<evidence type="ECO:0000256" key="2">
    <source>
        <dbReference type="ARBA" id="ARBA00022475"/>
    </source>
</evidence>
<dbReference type="InterPro" id="IPR013685">
    <property type="entry name" value="POTRA_FtsQ_type"/>
</dbReference>
<keyword evidence="5 9" id="KW-0812">Transmembrane</keyword>
<evidence type="ECO:0000256" key="9">
    <source>
        <dbReference type="HAMAP-Rule" id="MF_00911"/>
    </source>
</evidence>
<gene>
    <name evidence="9" type="primary">ftsQ</name>
    <name evidence="11" type="ORF">SAMN05216580_0085</name>
</gene>
<dbReference type="OrthoDB" id="9790370at2"/>
<keyword evidence="4 9" id="KW-0132">Cell division</keyword>
<evidence type="ECO:0000256" key="1">
    <source>
        <dbReference type="ARBA" id="ARBA00004370"/>
    </source>
</evidence>
<feature type="domain" description="POTRA" evidence="10">
    <location>
        <begin position="73"/>
        <end position="142"/>
    </location>
</feature>
<dbReference type="PANTHER" id="PTHR35851:SF1">
    <property type="entry name" value="CELL DIVISION PROTEIN FTSQ"/>
    <property type="match status" value="1"/>
</dbReference>
<dbReference type="AlphaFoldDB" id="A0A1H2DX36"/>
<dbReference type="PANTHER" id="PTHR35851">
    <property type="entry name" value="CELL DIVISION PROTEIN FTSQ"/>
    <property type="match status" value="1"/>
</dbReference>
<keyword evidence="6 9" id="KW-1133">Transmembrane helix</keyword>
<dbReference type="STRING" id="1245526.SAMN05216580_0085"/>
<comment type="subcellular location">
    <subcellularLocation>
        <location evidence="9">Cell inner membrane</location>
        <topology evidence="9">Single-pass type II membrane protein</topology>
    </subcellularLocation>
    <subcellularLocation>
        <location evidence="1">Membrane</location>
    </subcellularLocation>
    <text evidence="9">Localizes to the division septum.</text>
</comment>
<comment type="subunit">
    <text evidence="9">Part of a complex composed of FtsB, FtsL and FtsQ.</text>
</comment>
<dbReference type="Gene3D" id="3.10.20.310">
    <property type="entry name" value="membrane protein fhac"/>
    <property type="match status" value="1"/>
</dbReference>
<proteinExistence type="inferred from homology"/>
<evidence type="ECO:0000313" key="12">
    <source>
        <dbReference type="Proteomes" id="UP000243063"/>
    </source>
</evidence>
<dbReference type="GO" id="GO:0043093">
    <property type="term" value="P:FtsZ-dependent cytokinesis"/>
    <property type="evidence" value="ECO:0007669"/>
    <property type="project" value="UniProtKB-UniRule"/>
</dbReference>
<dbReference type="EMBL" id="LT629780">
    <property type="protein sequence ID" value="SDT87397.1"/>
    <property type="molecule type" value="Genomic_DNA"/>
</dbReference>
<keyword evidence="12" id="KW-1185">Reference proteome</keyword>
<sequence>MILLLHHQRPTPGGLRKPSPRGASRLVVREPLRKRLPRPSLSGFLRLFWPLLLAGLGYAAFELGGRLKPYADQPIGRVSVEGDLHYVSRAEVQQRIAPLIQTTFFGVDLAAMRSELEAMPWIAEAHVRKVWPDQLIVHLDEQLPVARWGDQALLNNQGQAFAPGQVAGYEHLPKLWGPQRAQQRVMQQYQMFSQLLRPLDFTVASLEMRERGSWYLTTGQGFELLLGRDHVVDKMRRFVSVYDAALKEHIANIARVDLRYPNGLAVAWRESPAAAAGGTTPAAGQ</sequence>
<dbReference type="RefSeq" id="WP_090211290.1">
    <property type="nucleotide sequence ID" value="NZ_LT629780.1"/>
</dbReference>
<evidence type="ECO:0000313" key="11">
    <source>
        <dbReference type="EMBL" id="SDT87397.1"/>
    </source>
</evidence>
<dbReference type="Proteomes" id="UP000243063">
    <property type="component" value="Chromosome I"/>
</dbReference>
<comment type="function">
    <text evidence="9">Essential cell division protein. May link together the upstream cell division proteins, which are predominantly cytoplasmic, with the downstream cell division proteins, which are predominantly periplasmic. May control correct divisome assembly.</text>
</comment>
<evidence type="ECO:0000256" key="4">
    <source>
        <dbReference type="ARBA" id="ARBA00022618"/>
    </source>
</evidence>
<accession>A0A1H2DX36</accession>
<dbReference type="GO" id="GO:0090529">
    <property type="term" value="P:cell septum assembly"/>
    <property type="evidence" value="ECO:0007669"/>
    <property type="project" value="InterPro"/>
</dbReference>
<protein>
    <recommendedName>
        <fullName evidence="9">Cell division protein FtsQ</fullName>
    </recommendedName>
</protein>
<comment type="similarity">
    <text evidence="9">Belongs to the FtsQ/DivIB family. FtsQ subfamily.</text>
</comment>
<evidence type="ECO:0000256" key="6">
    <source>
        <dbReference type="ARBA" id="ARBA00022989"/>
    </source>
</evidence>
<dbReference type="HAMAP" id="MF_00911">
    <property type="entry name" value="FtsQ_subfam"/>
    <property type="match status" value="1"/>
</dbReference>
<dbReference type="Pfam" id="PF08478">
    <property type="entry name" value="POTRA_1"/>
    <property type="match status" value="1"/>
</dbReference>
<dbReference type="InterPro" id="IPR005548">
    <property type="entry name" value="Cell_div_FtsQ/DivIB_C"/>
</dbReference>
<dbReference type="InterPro" id="IPR045335">
    <property type="entry name" value="FtsQ_C_sf"/>
</dbReference>
<evidence type="ECO:0000256" key="3">
    <source>
        <dbReference type="ARBA" id="ARBA00022519"/>
    </source>
</evidence>
<dbReference type="Gene3D" id="3.40.50.11690">
    <property type="entry name" value="Cell division protein FtsQ/DivIB"/>
    <property type="match status" value="1"/>
</dbReference>
<dbReference type="GO" id="GO:0005886">
    <property type="term" value="C:plasma membrane"/>
    <property type="evidence" value="ECO:0007669"/>
    <property type="project" value="UniProtKB-SubCell"/>
</dbReference>
<dbReference type="Pfam" id="PF03799">
    <property type="entry name" value="FtsQ_DivIB_C"/>
    <property type="match status" value="1"/>
</dbReference>
<organism evidence="11 12">
    <name type="scientific">Geopseudomonas guangdongensis</name>
    <dbReference type="NCBI Taxonomy" id="1245526"/>
    <lineage>
        <taxon>Bacteria</taxon>
        <taxon>Pseudomonadati</taxon>
        <taxon>Pseudomonadota</taxon>
        <taxon>Gammaproteobacteria</taxon>
        <taxon>Pseudomonadales</taxon>
        <taxon>Pseudomonadaceae</taxon>
        <taxon>Geopseudomonas</taxon>
    </lineage>
</organism>
<dbReference type="PROSITE" id="PS51779">
    <property type="entry name" value="POTRA"/>
    <property type="match status" value="1"/>
</dbReference>
<evidence type="ECO:0000256" key="5">
    <source>
        <dbReference type="ARBA" id="ARBA00022692"/>
    </source>
</evidence>
<evidence type="ECO:0000259" key="10">
    <source>
        <dbReference type="PROSITE" id="PS51779"/>
    </source>
</evidence>
<evidence type="ECO:0000256" key="8">
    <source>
        <dbReference type="ARBA" id="ARBA00023306"/>
    </source>
</evidence>
<keyword evidence="8 9" id="KW-0131">Cell cycle</keyword>
<name>A0A1H2DX36_9GAMM</name>
<dbReference type="InterPro" id="IPR026579">
    <property type="entry name" value="FtsQ"/>
</dbReference>
<keyword evidence="2 9" id="KW-1003">Cell membrane</keyword>
<dbReference type="GO" id="GO:0032153">
    <property type="term" value="C:cell division site"/>
    <property type="evidence" value="ECO:0007669"/>
    <property type="project" value="UniProtKB-UniRule"/>
</dbReference>